<organism evidence="2">
    <name type="scientific">Fulvimarina pelagi</name>
    <dbReference type="NCBI Taxonomy" id="217511"/>
    <lineage>
        <taxon>Bacteria</taxon>
        <taxon>Pseudomonadati</taxon>
        <taxon>Pseudomonadota</taxon>
        <taxon>Alphaproteobacteria</taxon>
        <taxon>Hyphomicrobiales</taxon>
        <taxon>Aurantimonadaceae</taxon>
        <taxon>Fulvimarina</taxon>
    </lineage>
</organism>
<name>A0A0N7KYW9_9HYPH</name>
<evidence type="ECO:0000256" key="1">
    <source>
        <dbReference type="SAM" id="SignalP"/>
    </source>
</evidence>
<evidence type="ECO:0000313" key="2">
    <source>
        <dbReference type="EMBL" id="BAT30889.1"/>
    </source>
</evidence>
<feature type="chain" id="PRO_5006014999" evidence="1">
    <location>
        <begin position="30"/>
        <end position="139"/>
    </location>
</feature>
<dbReference type="RefSeq" id="WP_007067640.1">
    <property type="nucleotide sequence ID" value="NZ_BBWO01000012.1"/>
</dbReference>
<keyword evidence="1" id="KW-0732">Signal</keyword>
<dbReference type="AlphaFoldDB" id="A0A0N7KYW9"/>
<dbReference type="OrthoDB" id="7362982at2"/>
<dbReference type="SUPFAM" id="SSF52833">
    <property type="entry name" value="Thioredoxin-like"/>
    <property type="match status" value="1"/>
</dbReference>
<feature type="signal peptide" evidence="1">
    <location>
        <begin position="1"/>
        <end position="29"/>
    </location>
</feature>
<protein>
    <submittedName>
        <fullName evidence="2">Regulatory protein soxS</fullName>
    </submittedName>
</protein>
<dbReference type="InterPro" id="IPR036249">
    <property type="entry name" value="Thioredoxin-like_sf"/>
</dbReference>
<dbReference type="EMBL" id="LC066395">
    <property type="protein sequence ID" value="BAT30889.1"/>
    <property type="molecule type" value="Genomic_DNA"/>
</dbReference>
<proteinExistence type="predicted"/>
<sequence>MFRCIVNATTRAGVVRLALLLCLASFLTAQPRAAELLMLEQPGCVWCQRFDEEIAPGYAKTPERKAATLRRVDITEDWPEDLADIRKGRLTPTFVLVDNGEEIDRLRGYPGDNFFYSLLGEMLAKLPDDKRASDREAER</sequence>
<accession>A0A0N7KYW9</accession>
<dbReference type="Gene3D" id="3.40.30.10">
    <property type="entry name" value="Glutaredoxin"/>
    <property type="match status" value="1"/>
</dbReference>
<reference evidence="2" key="1">
    <citation type="journal article" date="2015" name="Proc. Natl. Acad. Sci. U.S.A.">
        <title>Bacterial clade with the ribosomal RNA operon on a small plasmid rather than the chromosome.</title>
        <authorList>
            <person name="Anda M."/>
            <person name="Ohtsubo Y."/>
            <person name="Okubo T."/>
            <person name="Sugawara M."/>
            <person name="Nagata Y."/>
            <person name="Tsuda M."/>
            <person name="Minamisawa K."/>
            <person name="Mitsui H."/>
        </authorList>
    </citation>
    <scope>NUCLEOTIDE SEQUENCE</scope>
    <source>
        <strain evidence="2">DSM 15513</strain>
    </source>
</reference>